<organism evidence="3 4">
    <name type="scientific">Nitratidesulfovibrio oxamicus</name>
    <dbReference type="NCBI Taxonomy" id="32016"/>
    <lineage>
        <taxon>Bacteria</taxon>
        <taxon>Pseudomonadati</taxon>
        <taxon>Thermodesulfobacteriota</taxon>
        <taxon>Desulfovibrionia</taxon>
        <taxon>Desulfovibrionales</taxon>
        <taxon>Desulfovibrionaceae</taxon>
        <taxon>Nitratidesulfovibrio</taxon>
    </lineage>
</organism>
<evidence type="ECO:0000256" key="2">
    <source>
        <dbReference type="SAM" id="Phobius"/>
    </source>
</evidence>
<keyword evidence="2" id="KW-0472">Membrane</keyword>
<evidence type="ECO:0000313" key="4">
    <source>
        <dbReference type="Proteomes" id="UP001194469"/>
    </source>
</evidence>
<name>A0ABS0J1W4_9BACT</name>
<evidence type="ECO:0000256" key="1">
    <source>
        <dbReference type="SAM" id="MobiDB-lite"/>
    </source>
</evidence>
<dbReference type="RefSeq" id="WP_196608568.1">
    <property type="nucleotide sequence ID" value="NZ_VRYY01000111.1"/>
</dbReference>
<reference evidence="3 4" key="1">
    <citation type="submission" date="2019-08" db="EMBL/GenBank/DDBJ databases">
        <authorList>
            <person name="Luo N."/>
        </authorList>
    </citation>
    <scope>NUCLEOTIDE SEQUENCE [LARGE SCALE GENOMIC DNA]</scope>
    <source>
        <strain evidence="3 4">NCIMB 9442</strain>
    </source>
</reference>
<feature type="region of interest" description="Disordered" evidence="1">
    <location>
        <begin position="37"/>
        <end position="60"/>
    </location>
</feature>
<comment type="caution">
    <text evidence="3">The sequence shown here is derived from an EMBL/GenBank/DDBJ whole genome shotgun (WGS) entry which is preliminary data.</text>
</comment>
<keyword evidence="2" id="KW-1133">Transmembrane helix</keyword>
<dbReference type="EMBL" id="VRYY01000111">
    <property type="protein sequence ID" value="MBG3876416.1"/>
    <property type="molecule type" value="Genomic_DNA"/>
</dbReference>
<dbReference type="Proteomes" id="UP001194469">
    <property type="component" value="Unassembled WGS sequence"/>
</dbReference>
<feature type="transmembrane region" description="Helical" evidence="2">
    <location>
        <begin position="14"/>
        <end position="34"/>
    </location>
</feature>
<accession>A0ABS0J1W4</accession>
<keyword evidence="2" id="KW-0812">Transmembrane</keyword>
<protein>
    <submittedName>
        <fullName evidence="3">Uncharacterized protein</fullName>
    </submittedName>
</protein>
<keyword evidence="4" id="KW-1185">Reference proteome</keyword>
<proteinExistence type="predicted"/>
<gene>
    <name evidence="3" type="ORF">FVW20_05080</name>
</gene>
<sequence length="60" mass="6392">MTDHEPEDEGMNRAWVFLGGCLAGVAGVFAAAILSETGTTKTNDCEEEPLALPEGRPQEE</sequence>
<evidence type="ECO:0000313" key="3">
    <source>
        <dbReference type="EMBL" id="MBG3876416.1"/>
    </source>
</evidence>